<evidence type="ECO:0000313" key="2">
    <source>
        <dbReference type="Proteomes" id="UP000036681"/>
    </source>
</evidence>
<proteinExistence type="predicted"/>
<name>A0A0M3HKY7_ASCLU</name>
<accession>A0A0M3HKY7</accession>
<feature type="coiled-coil region" evidence="1">
    <location>
        <begin position="29"/>
        <end position="95"/>
    </location>
</feature>
<keyword evidence="2" id="KW-1185">Reference proteome</keyword>
<protein>
    <submittedName>
        <fullName evidence="3">IF rod domain-containing protein</fullName>
    </submittedName>
</protein>
<dbReference type="AlphaFoldDB" id="A0A0M3HKY7"/>
<organism evidence="2 3">
    <name type="scientific">Ascaris lumbricoides</name>
    <name type="common">Giant roundworm</name>
    <dbReference type="NCBI Taxonomy" id="6252"/>
    <lineage>
        <taxon>Eukaryota</taxon>
        <taxon>Metazoa</taxon>
        <taxon>Ecdysozoa</taxon>
        <taxon>Nematoda</taxon>
        <taxon>Chromadorea</taxon>
        <taxon>Rhabditida</taxon>
        <taxon>Spirurina</taxon>
        <taxon>Ascaridomorpha</taxon>
        <taxon>Ascaridoidea</taxon>
        <taxon>Ascarididae</taxon>
        <taxon>Ascaris</taxon>
    </lineage>
</organism>
<dbReference type="WBParaSite" id="ALUE_0000218201-mRNA-1">
    <property type="protein sequence ID" value="ALUE_0000218201-mRNA-1"/>
    <property type="gene ID" value="ALUE_0000218201"/>
</dbReference>
<dbReference type="Proteomes" id="UP000036681">
    <property type="component" value="Unplaced"/>
</dbReference>
<evidence type="ECO:0000313" key="3">
    <source>
        <dbReference type="WBParaSite" id="ALUE_0000218201-mRNA-1"/>
    </source>
</evidence>
<reference evidence="3" key="1">
    <citation type="submission" date="2017-02" db="UniProtKB">
        <authorList>
            <consortium name="WormBaseParasite"/>
        </authorList>
    </citation>
    <scope>IDENTIFICATION</scope>
</reference>
<sequence length="144" mass="17867">MNRGSFFFSDKTDTYESTHITEIRVKELGDRHKLDLERLENERDEIERRLQLLQDELAEKQRTIDRQLIEIEELKQRYESEINAHKSEMIALETKYQNEHDDERDQHQRVSSLLKYSPRSSNFFFLRFWFNDEKRERKRRKEEQ</sequence>
<evidence type="ECO:0000256" key="1">
    <source>
        <dbReference type="SAM" id="Coils"/>
    </source>
</evidence>
<keyword evidence="1" id="KW-0175">Coiled coil</keyword>